<name>B4QLP1_DROSI</name>
<dbReference type="HOGENOM" id="CLU_1733418_0_0_1"/>
<gene>
    <name evidence="2" type="primary">Dsim\GD14090</name>
    <name evidence="2" type="ORF">Dsim_GD14090</name>
</gene>
<sequence length="151" mass="17389">MAEKRLLLDPSNSESEEPEVHMTRRAGGVLHAIQHRPLPVSRKSVLGLLVSFTFCYFLIGRTGWVNVLDLDVLRSDNYVTVQHQSTVMDVEREPITETIPSVPKGFLVYSNSCRIMEVDPYKNEVMRHFKRIKYKSCQKLPPLTQVKFEAK</sequence>
<dbReference type="Proteomes" id="UP000000304">
    <property type="component" value="Chromosome 3L"/>
</dbReference>
<dbReference type="Bgee" id="FBgn0185782">
    <property type="expression patterns" value="Expressed in male reproductive system and 3 other cell types or tissues"/>
</dbReference>
<evidence type="ECO:0000313" key="3">
    <source>
        <dbReference type="Proteomes" id="UP000000304"/>
    </source>
</evidence>
<organism evidence="2 3">
    <name type="scientific">Drosophila simulans</name>
    <name type="common">Fruit fly</name>
    <dbReference type="NCBI Taxonomy" id="7240"/>
    <lineage>
        <taxon>Eukaryota</taxon>
        <taxon>Metazoa</taxon>
        <taxon>Ecdysozoa</taxon>
        <taxon>Arthropoda</taxon>
        <taxon>Hexapoda</taxon>
        <taxon>Insecta</taxon>
        <taxon>Pterygota</taxon>
        <taxon>Neoptera</taxon>
        <taxon>Endopterygota</taxon>
        <taxon>Diptera</taxon>
        <taxon>Brachycera</taxon>
        <taxon>Muscomorpha</taxon>
        <taxon>Ephydroidea</taxon>
        <taxon>Drosophilidae</taxon>
        <taxon>Drosophila</taxon>
        <taxon>Sophophora</taxon>
    </lineage>
</organism>
<accession>B4QLP1</accession>
<feature type="region of interest" description="Disordered" evidence="1">
    <location>
        <begin position="1"/>
        <end position="21"/>
    </location>
</feature>
<dbReference type="EMBL" id="CM000363">
    <property type="protein sequence ID" value="EDX09701.1"/>
    <property type="molecule type" value="Genomic_DNA"/>
</dbReference>
<evidence type="ECO:0000313" key="2">
    <source>
        <dbReference type="EMBL" id="EDX09701.1"/>
    </source>
</evidence>
<dbReference type="OrthoDB" id="413313at2759"/>
<dbReference type="AlphaFoldDB" id="B4QLP1"/>
<reference evidence="2 3" key="1">
    <citation type="journal article" date="2007" name="Nature">
        <title>Evolution of genes and genomes on the Drosophila phylogeny.</title>
        <authorList>
            <consortium name="Drosophila 12 Genomes Consortium"/>
            <person name="Clark A.G."/>
            <person name="Eisen M.B."/>
            <person name="Smith D.R."/>
            <person name="Bergman C.M."/>
            <person name="Oliver B."/>
            <person name="Markow T.A."/>
            <person name="Kaufman T.C."/>
            <person name="Kellis M."/>
            <person name="Gelbart W."/>
            <person name="Iyer V.N."/>
            <person name="Pollard D.A."/>
            <person name="Sackton T.B."/>
            <person name="Larracuente A.M."/>
            <person name="Singh N.D."/>
            <person name="Abad J.P."/>
            <person name="Abt D.N."/>
            <person name="Adryan B."/>
            <person name="Aguade M."/>
            <person name="Akashi H."/>
            <person name="Anderson W.W."/>
            <person name="Aquadro C.F."/>
            <person name="Ardell D.H."/>
            <person name="Arguello R."/>
            <person name="Artieri C.G."/>
            <person name="Barbash D.A."/>
            <person name="Barker D."/>
            <person name="Barsanti P."/>
            <person name="Batterham P."/>
            <person name="Batzoglou S."/>
            <person name="Begun D."/>
            <person name="Bhutkar A."/>
            <person name="Blanco E."/>
            <person name="Bosak S.A."/>
            <person name="Bradley R.K."/>
            <person name="Brand A.D."/>
            <person name="Brent M.R."/>
            <person name="Brooks A.N."/>
            <person name="Brown R.H."/>
            <person name="Butlin R.K."/>
            <person name="Caggese C."/>
            <person name="Calvi B.R."/>
            <person name="Bernardo de Carvalho A."/>
            <person name="Caspi A."/>
            <person name="Castrezana S."/>
            <person name="Celniker S.E."/>
            <person name="Chang J.L."/>
            <person name="Chapple C."/>
            <person name="Chatterji S."/>
            <person name="Chinwalla A."/>
            <person name="Civetta A."/>
            <person name="Clifton S.W."/>
            <person name="Comeron J.M."/>
            <person name="Costello J.C."/>
            <person name="Coyne J.A."/>
            <person name="Daub J."/>
            <person name="David R.G."/>
            <person name="Delcher A.L."/>
            <person name="Delehaunty K."/>
            <person name="Do C.B."/>
            <person name="Ebling H."/>
            <person name="Edwards K."/>
            <person name="Eickbush T."/>
            <person name="Evans J.D."/>
            <person name="Filipski A."/>
            <person name="Findeiss S."/>
            <person name="Freyhult E."/>
            <person name="Fulton L."/>
            <person name="Fulton R."/>
            <person name="Garcia A.C."/>
            <person name="Gardiner A."/>
            <person name="Garfield D.A."/>
            <person name="Garvin B.E."/>
            <person name="Gibson G."/>
            <person name="Gilbert D."/>
            <person name="Gnerre S."/>
            <person name="Godfrey J."/>
            <person name="Good R."/>
            <person name="Gotea V."/>
            <person name="Gravely B."/>
            <person name="Greenberg A.J."/>
            <person name="Griffiths-Jones S."/>
            <person name="Gross S."/>
            <person name="Guigo R."/>
            <person name="Gustafson E.A."/>
            <person name="Haerty W."/>
            <person name="Hahn M.W."/>
            <person name="Halligan D.L."/>
            <person name="Halpern A.L."/>
            <person name="Halter G.M."/>
            <person name="Han M.V."/>
            <person name="Heger A."/>
            <person name="Hillier L."/>
            <person name="Hinrichs A.S."/>
            <person name="Holmes I."/>
            <person name="Hoskins R.A."/>
            <person name="Hubisz M.J."/>
            <person name="Hultmark D."/>
            <person name="Huntley M.A."/>
            <person name="Jaffe D.B."/>
            <person name="Jagadeeshan S."/>
            <person name="Jeck W.R."/>
            <person name="Johnson J."/>
            <person name="Jones C.D."/>
            <person name="Jordan W.C."/>
            <person name="Karpen G.H."/>
            <person name="Kataoka E."/>
            <person name="Keightley P.D."/>
            <person name="Kheradpour P."/>
            <person name="Kirkness E.F."/>
            <person name="Koerich L.B."/>
            <person name="Kristiansen K."/>
            <person name="Kudrna D."/>
            <person name="Kulathinal R.J."/>
            <person name="Kumar S."/>
            <person name="Kwok R."/>
            <person name="Lander E."/>
            <person name="Langley C.H."/>
            <person name="Lapoint R."/>
            <person name="Lazzaro B.P."/>
            <person name="Lee S.J."/>
            <person name="Levesque L."/>
            <person name="Li R."/>
            <person name="Lin C.F."/>
            <person name="Lin M.F."/>
            <person name="Lindblad-Toh K."/>
            <person name="Llopart A."/>
            <person name="Long M."/>
            <person name="Low L."/>
            <person name="Lozovsky E."/>
            <person name="Lu J."/>
            <person name="Luo M."/>
            <person name="Machado C.A."/>
            <person name="Makalowski W."/>
            <person name="Marzo M."/>
            <person name="Matsuda M."/>
            <person name="Matzkin L."/>
            <person name="McAllister B."/>
            <person name="McBride C.S."/>
            <person name="McKernan B."/>
            <person name="McKernan K."/>
            <person name="Mendez-Lago M."/>
            <person name="Minx P."/>
            <person name="Mollenhauer M.U."/>
            <person name="Montooth K."/>
            <person name="Mount S.M."/>
            <person name="Mu X."/>
            <person name="Myers E."/>
            <person name="Negre B."/>
            <person name="Newfeld S."/>
            <person name="Nielsen R."/>
            <person name="Noor M.A."/>
            <person name="O'Grady P."/>
            <person name="Pachter L."/>
            <person name="Papaceit M."/>
            <person name="Parisi M.J."/>
            <person name="Parisi M."/>
            <person name="Parts L."/>
            <person name="Pedersen J.S."/>
            <person name="Pesole G."/>
            <person name="Phillippy A.M."/>
            <person name="Ponting C.P."/>
            <person name="Pop M."/>
            <person name="Porcelli D."/>
            <person name="Powell J.R."/>
            <person name="Prohaska S."/>
            <person name="Pruitt K."/>
            <person name="Puig M."/>
            <person name="Quesneville H."/>
            <person name="Ram K.R."/>
            <person name="Rand D."/>
            <person name="Rasmussen M.D."/>
            <person name="Reed L.K."/>
            <person name="Reenan R."/>
            <person name="Reily A."/>
            <person name="Remington K.A."/>
            <person name="Rieger T.T."/>
            <person name="Ritchie M.G."/>
            <person name="Robin C."/>
            <person name="Rogers Y.H."/>
            <person name="Rohde C."/>
            <person name="Rozas J."/>
            <person name="Rubenfield M.J."/>
            <person name="Ruiz A."/>
            <person name="Russo S."/>
            <person name="Salzberg S.L."/>
            <person name="Sanchez-Gracia A."/>
            <person name="Saranga D.J."/>
            <person name="Sato H."/>
            <person name="Schaeffer S.W."/>
            <person name="Schatz M.C."/>
            <person name="Schlenke T."/>
            <person name="Schwartz R."/>
            <person name="Segarra C."/>
            <person name="Singh R.S."/>
            <person name="Sirot L."/>
            <person name="Sirota M."/>
            <person name="Sisneros N.B."/>
            <person name="Smith C.D."/>
            <person name="Smith T.F."/>
            <person name="Spieth J."/>
            <person name="Stage D.E."/>
            <person name="Stark A."/>
            <person name="Stephan W."/>
            <person name="Strausberg R.L."/>
            <person name="Strempel S."/>
            <person name="Sturgill D."/>
            <person name="Sutton G."/>
            <person name="Sutton G.G."/>
            <person name="Tao W."/>
            <person name="Teichmann S."/>
            <person name="Tobari Y.N."/>
            <person name="Tomimura Y."/>
            <person name="Tsolas J.M."/>
            <person name="Valente V.L."/>
            <person name="Venter E."/>
            <person name="Venter J.C."/>
            <person name="Vicario S."/>
            <person name="Vieira F.G."/>
            <person name="Vilella A.J."/>
            <person name="Villasante A."/>
            <person name="Walenz B."/>
            <person name="Wang J."/>
            <person name="Wasserman M."/>
            <person name="Watts T."/>
            <person name="Wilson D."/>
            <person name="Wilson R.K."/>
            <person name="Wing R.A."/>
            <person name="Wolfner M.F."/>
            <person name="Wong A."/>
            <person name="Wong G.K."/>
            <person name="Wu C.I."/>
            <person name="Wu G."/>
            <person name="Yamamoto D."/>
            <person name="Yang H.P."/>
            <person name="Yang S.P."/>
            <person name="Yorke J.A."/>
            <person name="Yoshida K."/>
            <person name="Zdobnov E."/>
            <person name="Zhang P."/>
            <person name="Zhang Y."/>
            <person name="Zimin A.V."/>
            <person name="Baldwin J."/>
            <person name="Abdouelleil A."/>
            <person name="Abdulkadir J."/>
            <person name="Abebe A."/>
            <person name="Abera B."/>
            <person name="Abreu J."/>
            <person name="Acer S.C."/>
            <person name="Aftuck L."/>
            <person name="Alexander A."/>
            <person name="An P."/>
            <person name="Anderson E."/>
            <person name="Anderson S."/>
            <person name="Arachi H."/>
            <person name="Azer M."/>
            <person name="Bachantsang P."/>
            <person name="Barry A."/>
            <person name="Bayul T."/>
            <person name="Berlin A."/>
            <person name="Bessette D."/>
            <person name="Bloom T."/>
            <person name="Blye J."/>
            <person name="Boguslavskiy L."/>
            <person name="Bonnet C."/>
            <person name="Boukhgalter B."/>
            <person name="Bourzgui I."/>
            <person name="Brown A."/>
            <person name="Cahill P."/>
            <person name="Channer S."/>
            <person name="Cheshatsang Y."/>
            <person name="Chuda L."/>
            <person name="Citroen M."/>
            <person name="Collymore A."/>
            <person name="Cooke P."/>
            <person name="Costello M."/>
            <person name="D'Aco K."/>
            <person name="Daza R."/>
            <person name="De Haan G."/>
            <person name="DeGray S."/>
            <person name="DeMaso C."/>
            <person name="Dhargay N."/>
            <person name="Dooley K."/>
            <person name="Dooley E."/>
            <person name="Doricent M."/>
            <person name="Dorje P."/>
            <person name="Dorjee K."/>
            <person name="Dupes A."/>
            <person name="Elong R."/>
            <person name="Falk J."/>
            <person name="Farina A."/>
            <person name="Faro S."/>
            <person name="Ferguson D."/>
            <person name="Fisher S."/>
            <person name="Foley C.D."/>
            <person name="Franke A."/>
            <person name="Friedrich D."/>
            <person name="Gadbois L."/>
            <person name="Gearin G."/>
            <person name="Gearin C.R."/>
            <person name="Giannoukos G."/>
            <person name="Goode T."/>
            <person name="Graham J."/>
            <person name="Grandbois E."/>
            <person name="Grewal S."/>
            <person name="Gyaltsen K."/>
            <person name="Hafez N."/>
            <person name="Hagos B."/>
            <person name="Hall J."/>
            <person name="Henson C."/>
            <person name="Hollinger A."/>
            <person name="Honan T."/>
            <person name="Huard M.D."/>
            <person name="Hughes L."/>
            <person name="Hurhula B."/>
            <person name="Husby M.E."/>
            <person name="Kamat A."/>
            <person name="Kanga B."/>
            <person name="Kashin S."/>
            <person name="Khazanovich D."/>
            <person name="Kisner P."/>
            <person name="Lance K."/>
            <person name="Lara M."/>
            <person name="Lee W."/>
            <person name="Lennon N."/>
            <person name="Letendre F."/>
            <person name="LeVine R."/>
            <person name="Lipovsky A."/>
            <person name="Liu X."/>
            <person name="Liu J."/>
            <person name="Liu S."/>
            <person name="Lokyitsang T."/>
            <person name="Lokyitsang Y."/>
            <person name="Lubonja R."/>
            <person name="Lui A."/>
            <person name="MacDonald P."/>
            <person name="Magnisalis V."/>
            <person name="Maru K."/>
            <person name="Matthews C."/>
            <person name="McCusker W."/>
            <person name="McDonough S."/>
            <person name="Mehta T."/>
            <person name="Meldrim J."/>
            <person name="Meneus L."/>
            <person name="Mihai O."/>
            <person name="Mihalev A."/>
            <person name="Mihova T."/>
            <person name="Mittelman R."/>
            <person name="Mlenga V."/>
            <person name="Montmayeur A."/>
            <person name="Mulrain L."/>
            <person name="Navidi A."/>
            <person name="Naylor J."/>
            <person name="Negash T."/>
            <person name="Nguyen T."/>
            <person name="Nguyen N."/>
            <person name="Nicol R."/>
            <person name="Norbu C."/>
            <person name="Norbu N."/>
            <person name="Novod N."/>
            <person name="O'Neill B."/>
            <person name="Osman S."/>
            <person name="Markiewicz E."/>
            <person name="Oyono O.L."/>
            <person name="Patti C."/>
            <person name="Phunkhang P."/>
            <person name="Pierre F."/>
            <person name="Priest M."/>
            <person name="Raghuraman S."/>
            <person name="Rege F."/>
            <person name="Reyes R."/>
            <person name="Rise C."/>
            <person name="Rogov P."/>
            <person name="Ross K."/>
            <person name="Ryan E."/>
            <person name="Settipalli S."/>
            <person name="Shea T."/>
            <person name="Sherpa N."/>
            <person name="Shi L."/>
            <person name="Shih D."/>
            <person name="Sparrow T."/>
            <person name="Spaulding J."/>
            <person name="Stalker J."/>
            <person name="Stange-Thomann N."/>
            <person name="Stavropoulos S."/>
            <person name="Stone C."/>
            <person name="Strader C."/>
            <person name="Tesfaye S."/>
            <person name="Thomson T."/>
            <person name="Thoulutsang Y."/>
            <person name="Thoulutsang D."/>
            <person name="Topham K."/>
            <person name="Topping I."/>
            <person name="Tsamla T."/>
            <person name="Vassiliev H."/>
            <person name="Vo A."/>
            <person name="Wangchuk T."/>
            <person name="Wangdi T."/>
            <person name="Weiand M."/>
            <person name="Wilkinson J."/>
            <person name="Wilson A."/>
            <person name="Yadav S."/>
            <person name="Young G."/>
            <person name="Yu Q."/>
            <person name="Zembek L."/>
            <person name="Zhong D."/>
            <person name="Zimmer A."/>
            <person name="Zwirko Z."/>
            <person name="Jaffe D.B."/>
            <person name="Alvarez P."/>
            <person name="Brockman W."/>
            <person name="Butler J."/>
            <person name="Chin C."/>
            <person name="Gnerre S."/>
            <person name="Grabherr M."/>
            <person name="Kleber M."/>
            <person name="Mauceli E."/>
            <person name="MacCallum I."/>
        </authorList>
    </citation>
    <scope>NUCLEOTIDE SEQUENCE [LARGE SCALE GENOMIC DNA]</scope>
    <source>
        <strain evidence="3">white501</strain>
    </source>
</reference>
<keyword evidence="3" id="KW-1185">Reference proteome</keyword>
<proteinExistence type="predicted"/>
<protein>
    <submittedName>
        <fullName evidence="2">GD14090</fullName>
    </submittedName>
</protein>
<evidence type="ECO:0000256" key="1">
    <source>
        <dbReference type="SAM" id="MobiDB-lite"/>
    </source>
</evidence>